<dbReference type="Proteomes" id="UP000236649">
    <property type="component" value="Chromosome 4"/>
</dbReference>
<dbReference type="KEGG" id="phs:C2L64_47930"/>
<dbReference type="EMBL" id="CP026108">
    <property type="protein sequence ID" value="AUT75972.1"/>
    <property type="molecule type" value="Genomic_DNA"/>
</dbReference>
<sequence length="78" mass="8688">MFDGRGASRWYAFGEKWTAEAGKSGRRIASPAKGILEFRGPLVQEPEDAQYATAHIKRILSLLLTIIDSSQRLNNLPD</sequence>
<evidence type="ECO:0000313" key="1">
    <source>
        <dbReference type="EMBL" id="AUT75972.1"/>
    </source>
</evidence>
<proteinExistence type="predicted"/>
<protein>
    <submittedName>
        <fullName evidence="1">Uncharacterized protein</fullName>
    </submittedName>
</protein>
<gene>
    <name evidence="1" type="ORF">C2L64_47930</name>
</gene>
<name>A0AAN1JL15_9BURK</name>
<evidence type="ECO:0000313" key="2">
    <source>
        <dbReference type="Proteomes" id="UP000236649"/>
    </source>
</evidence>
<organism evidence="1 2">
    <name type="scientific">Paraburkholderia hospita</name>
    <dbReference type="NCBI Taxonomy" id="169430"/>
    <lineage>
        <taxon>Bacteria</taxon>
        <taxon>Pseudomonadati</taxon>
        <taxon>Pseudomonadota</taxon>
        <taxon>Betaproteobacteria</taxon>
        <taxon>Burkholderiales</taxon>
        <taxon>Burkholderiaceae</taxon>
        <taxon>Paraburkholderia</taxon>
    </lineage>
</organism>
<accession>A0AAN1JL15</accession>
<dbReference type="AlphaFoldDB" id="A0AAN1JL15"/>
<reference evidence="1 2" key="1">
    <citation type="submission" date="2018-01" db="EMBL/GenBank/DDBJ databases">
        <title>Species boundaries and ecological features among Paraburkholderia terrae DSMZ17804T, P. hospita DSMZ17164T and P. caribensis DSMZ13236T.</title>
        <authorList>
            <person name="Pratama A.A."/>
        </authorList>
    </citation>
    <scope>NUCLEOTIDE SEQUENCE [LARGE SCALE GENOMIC DNA]</scope>
    <source>
        <strain evidence="1 2">DSM 17164</strain>
    </source>
</reference>